<evidence type="ECO:0000313" key="1">
    <source>
        <dbReference type="EMBL" id="QNT59829.2"/>
    </source>
</evidence>
<name>A0ACD0ZP21_9NEIS</name>
<sequence length="701" mass="77524">MNDRQSFLQRLQFCRNGPKFNAETPSPTPTEMKKNNIKTTLYALLGKHADNPDFAAVLSALTDFLRKGGAKYAPARFDTLIEVFGENETLCSRFAKRFYAWLAQVRIYPALVGLGIFSRSGFAREMGMRLYERFSPSYKDLENLRDIFLYLFHSKNDGKWLAAVSAGQWLKLYRLMRRHAEAAAVQTAARQLTQARLHALEMLSVWVAAEALDQDLIRIEPRLLDTNSAFIALQRETAKLAEHYQTETAPYDTAHIEVMLDQCRSQIERLRRRGTGAGSGSSVKVAHLIERLAQTIARLELLLNIQTGRRRAYHTAVLLESMTTAAVGQRSTHQLWHSSVKMLAKSITENKSNHGGHYITRNRSEYFAMLRSAAGGGVLIALMALNKIHIGSMGFNEFATSLLSGLNYGLGFMAIQLLGLTVATKQPAMTAASFAEQVEHNEKGRAVDVKLAALLIDVVRSQSVAVFGNVAVALLLAALVSAAFAANTGTPILDAGNVAYQLKSVRPFTEPTLWYAAIAGVWLFCSGIIAGFFDNRADYLDLRRRLTVNPLLRKTLPLRARQRFGDYIHRNYGSMMGNFMFGMLLGMTGYIGHLLDLPLDIRHVAFSSANIGYAAVSGNLGFGAFMITLAGVLLIGLVNLLVSFALALTVALRARGTHIESVPKLLKSTWLQIKANPLHLFFPVQIIADTAKGGKTEHEQL</sequence>
<organism evidence="1 2">
    <name type="scientific">Neisseria musculi</name>
    <dbReference type="NCBI Taxonomy" id="1815583"/>
    <lineage>
        <taxon>Bacteria</taxon>
        <taxon>Pseudomonadati</taxon>
        <taxon>Pseudomonadota</taxon>
        <taxon>Betaproteobacteria</taxon>
        <taxon>Neisseriales</taxon>
        <taxon>Neisseriaceae</taxon>
        <taxon>Neisseria</taxon>
    </lineage>
</organism>
<accession>A0ACD0ZP21</accession>
<reference evidence="1" key="1">
    <citation type="submission" date="2024-06" db="EMBL/GenBank/DDBJ databases">
        <title>Complete Genome Sequence of mouse commensal type strain Neisseria musculi.</title>
        <authorList>
            <person name="Thapa E."/>
            <person name="Aluvathingal J."/>
            <person name="Nadendla S."/>
            <person name="Mehta A."/>
            <person name="Tettelin H."/>
            <person name="Weyand N.J."/>
        </authorList>
    </citation>
    <scope>NUCLEOTIDE SEQUENCE</scope>
    <source>
        <strain evidence="1">NW831</strain>
    </source>
</reference>
<evidence type="ECO:0000313" key="2">
    <source>
        <dbReference type="Proteomes" id="UP000516412"/>
    </source>
</evidence>
<dbReference type="EMBL" id="CP060414">
    <property type="protein sequence ID" value="QNT59829.2"/>
    <property type="molecule type" value="Genomic_DNA"/>
</dbReference>
<keyword evidence="2" id="KW-1185">Reference proteome</keyword>
<proteinExistence type="predicted"/>
<gene>
    <name evidence="1" type="ORF">H7A79_0274</name>
</gene>
<dbReference type="Proteomes" id="UP000516412">
    <property type="component" value="Chromosome"/>
</dbReference>
<protein>
    <submittedName>
        <fullName evidence="1">Site-specific recombinase family protein</fullName>
    </submittedName>
</protein>